<dbReference type="InterPro" id="IPR043815">
    <property type="entry name" value="DUF5797"/>
</dbReference>
<dbReference type="Proteomes" id="UP001597075">
    <property type="component" value="Unassembled WGS sequence"/>
</dbReference>
<dbReference type="Pfam" id="PF19110">
    <property type="entry name" value="DUF5797"/>
    <property type="match status" value="1"/>
</dbReference>
<name>A0ABD6D153_9EURY</name>
<dbReference type="AlphaFoldDB" id="A0ABD6D153"/>
<proteinExistence type="predicted"/>
<evidence type="ECO:0000313" key="2">
    <source>
        <dbReference type="EMBL" id="MFD1635068.1"/>
    </source>
</evidence>
<protein>
    <submittedName>
        <fullName evidence="2">DUF5797 family protein</fullName>
    </submittedName>
</protein>
<evidence type="ECO:0000256" key="1">
    <source>
        <dbReference type="SAM" id="MobiDB-lite"/>
    </source>
</evidence>
<sequence length="383" mass="42317">MENQLGDVMEVTHSGYPQSIQTILNALRVGYCVHGTIGDTDNGDTLEFDAEEPCEIVEAVPVDYALETEFVPEVADKVWKTEFTESQSEGEIPQARVSVQGENGPAADVYVFPKELQVADGLSLLEAMGQGVTHHLEEFTANFTGAFEGGVIDVLFIAPADRPYFAVYSLGRDHIDLSHELRTELNLPVVHHGQKADPALVYDIRYNPHYVRRETSNSEDVLVAVGDEETIIDIEAGTVEGDAFEISPDSHELVVTGSENGKKIEIARLRAPTARLGMAAEDRVRDPGQMNSSGGTVGKTDDQRKKPEMELPECLSRRDVSRLADIAELQPTSNSELADRWGLAGGSEVYQYLSSALDDHYYRDAEKYIRVTDQGKRILQKFE</sequence>
<feature type="region of interest" description="Disordered" evidence="1">
    <location>
        <begin position="285"/>
        <end position="311"/>
    </location>
</feature>
<reference evidence="2 3" key="1">
    <citation type="journal article" date="2019" name="Int. J. Syst. Evol. Microbiol.">
        <title>The Global Catalogue of Microorganisms (GCM) 10K type strain sequencing project: providing services to taxonomists for standard genome sequencing and annotation.</title>
        <authorList>
            <consortium name="The Broad Institute Genomics Platform"/>
            <consortium name="The Broad Institute Genome Sequencing Center for Infectious Disease"/>
            <person name="Wu L."/>
            <person name="Ma J."/>
        </authorList>
    </citation>
    <scope>NUCLEOTIDE SEQUENCE [LARGE SCALE GENOMIC DNA]</scope>
    <source>
        <strain evidence="2 3">CGMCC 1.10594</strain>
    </source>
</reference>
<comment type="caution">
    <text evidence="2">The sequence shown here is derived from an EMBL/GenBank/DDBJ whole genome shotgun (WGS) entry which is preliminary data.</text>
</comment>
<accession>A0ABD6D153</accession>
<keyword evidence="3" id="KW-1185">Reference proteome</keyword>
<evidence type="ECO:0000313" key="3">
    <source>
        <dbReference type="Proteomes" id="UP001597075"/>
    </source>
</evidence>
<gene>
    <name evidence="2" type="ORF">ACFSBJ_15160</name>
</gene>
<feature type="compositionally biased region" description="Basic and acidic residues" evidence="1">
    <location>
        <begin position="299"/>
        <end position="311"/>
    </location>
</feature>
<dbReference type="EMBL" id="JBHUDL010000010">
    <property type="protein sequence ID" value="MFD1635068.1"/>
    <property type="molecule type" value="Genomic_DNA"/>
</dbReference>
<organism evidence="2 3">
    <name type="scientific">Haloplanus ruber</name>
    <dbReference type="NCBI Taxonomy" id="869892"/>
    <lineage>
        <taxon>Archaea</taxon>
        <taxon>Methanobacteriati</taxon>
        <taxon>Methanobacteriota</taxon>
        <taxon>Stenosarchaea group</taxon>
        <taxon>Halobacteria</taxon>
        <taxon>Halobacteriales</taxon>
        <taxon>Haloferacaceae</taxon>
        <taxon>Haloplanus</taxon>
    </lineage>
</organism>
<dbReference type="RefSeq" id="WP_256405294.1">
    <property type="nucleotide sequence ID" value="NZ_CP187151.1"/>
</dbReference>